<dbReference type="AlphaFoldDB" id="A0A4R8G2H2"/>
<gene>
    <name evidence="2" type="ORF">DFO67_102262</name>
</gene>
<name>A0A4R8G2H2_9GAMM</name>
<evidence type="ECO:0000313" key="3">
    <source>
        <dbReference type="Proteomes" id="UP000294489"/>
    </source>
</evidence>
<sequence>MAEEYGVMARFDTAEALVEAVKQMRKAGYRELEPCVPYPVEGLTEAMAFKPRWVPILSLAAAILGAAGVYFMQWYASVLSYPFVVGGKPLHSWPAFLIPAFVFGLLFAVLGAAVAMLFGNRLPRPYHPAFNIHEFERATDDGFFLIVSRRDSRYAGGRTSERLRELAAVEVWEVPE</sequence>
<dbReference type="PANTHER" id="PTHR40394:SF2">
    <property type="entry name" value="QUINOL:CYTOCHROME C OXIDOREDUCTASE MEMBRANE PROTEIN"/>
    <property type="match status" value="1"/>
</dbReference>
<dbReference type="EMBL" id="SOEC01000002">
    <property type="protein sequence ID" value="TDX32313.1"/>
    <property type="molecule type" value="Genomic_DNA"/>
</dbReference>
<dbReference type="OrthoDB" id="9792475at2"/>
<proteinExistence type="predicted"/>
<feature type="transmembrane region" description="Helical" evidence="1">
    <location>
        <begin position="96"/>
        <end position="118"/>
    </location>
</feature>
<keyword evidence="1" id="KW-0472">Membrane</keyword>
<evidence type="ECO:0000256" key="1">
    <source>
        <dbReference type="SAM" id="Phobius"/>
    </source>
</evidence>
<protein>
    <submittedName>
        <fullName evidence="2">Quinol:cytochrome c oxidoreductase membrane protein</fullName>
    </submittedName>
</protein>
<feature type="transmembrane region" description="Helical" evidence="1">
    <location>
        <begin position="53"/>
        <end position="76"/>
    </location>
</feature>
<dbReference type="Proteomes" id="UP000294489">
    <property type="component" value="Unassembled WGS sequence"/>
</dbReference>
<dbReference type="PANTHER" id="PTHR40394">
    <property type="entry name" value="LIPOPROTEIN-RELATED"/>
    <property type="match status" value="1"/>
</dbReference>
<dbReference type="Pfam" id="PF11821">
    <property type="entry name" value="ActD"/>
    <property type="match status" value="1"/>
</dbReference>
<organism evidence="2 3">
    <name type="scientific">Modicisalibacter xianhensis</name>
    <dbReference type="NCBI Taxonomy" id="442341"/>
    <lineage>
        <taxon>Bacteria</taxon>
        <taxon>Pseudomonadati</taxon>
        <taxon>Pseudomonadota</taxon>
        <taxon>Gammaproteobacteria</taxon>
        <taxon>Oceanospirillales</taxon>
        <taxon>Halomonadaceae</taxon>
        <taxon>Modicisalibacter</taxon>
    </lineage>
</organism>
<keyword evidence="1" id="KW-0812">Transmembrane</keyword>
<keyword evidence="1" id="KW-1133">Transmembrane helix</keyword>
<accession>A0A4R8G2H2</accession>
<reference evidence="2 3" key="1">
    <citation type="submission" date="2019-03" db="EMBL/GenBank/DDBJ databases">
        <title>Freshwater and sediment microbial communities from various areas in North America, analyzing microbe dynamics in response to fracking.</title>
        <authorList>
            <person name="Lamendella R."/>
        </authorList>
    </citation>
    <scope>NUCLEOTIDE SEQUENCE [LARGE SCALE GENOMIC DNA]</scope>
    <source>
        <strain evidence="2 3">6_TX</strain>
    </source>
</reference>
<evidence type="ECO:0000313" key="2">
    <source>
        <dbReference type="EMBL" id="TDX32313.1"/>
    </source>
</evidence>
<comment type="caution">
    <text evidence="2">The sequence shown here is derived from an EMBL/GenBank/DDBJ whole genome shotgun (WGS) entry which is preliminary data.</text>
</comment>
<dbReference type="InterPro" id="IPR021776">
    <property type="entry name" value="ActD"/>
</dbReference>
<dbReference type="RefSeq" id="WP_134015903.1">
    <property type="nucleotide sequence ID" value="NZ_SOEC01000002.1"/>
</dbReference>